<dbReference type="OrthoDB" id="3199600at2"/>
<evidence type="ECO:0000313" key="2">
    <source>
        <dbReference type="Proteomes" id="UP000291259"/>
    </source>
</evidence>
<dbReference type="Proteomes" id="UP000291259">
    <property type="component" value="Chromosome"/>
</dbReference>
<dbReference type="InterPro" id="IPR052922">
    <property type="entry name" value="Cytidylate_Kinase-2"/>
</dbReference>
<accession>A0A4P6FCU5</accession>
<reference evidence="1 2" key="1">
    <citation type="submission" date="2019-01" db="EMBL/GenBank/DDBJ databases">
        <title>Genome sequencing of strain FW100M-8.</title>
        <authorList>
            <person name="Heo J."/>
            <person name="Kim S.-J."/>
            <person name="Kim J.-S."/>
            <person name="Hong S.-B."/>
            <person name="Kwon S.-W."/>
        </authorList>
    </citation>
    <scope>NUCLEOTIDE SEQUENCE [LARGE SCALE GENOMIC DNA]</scope>
    <source>
        <strain evidence="1 2">FW100M-8</strain>
    </source>
</reference>
<keyword evidence="2" id="KW-1185">Reference proteome</keyword>
<dbReference type="AlphaFoldDB" id="A0A4P6FCU5"/>
<sequence length="181" mass="20400">MPPADVPRRVLVAGTSGSGKSTLARRIAEASGARYQEIDALFHGPDWTPRPTFEADVDAFTSGDMWVIEWQYGLVRDLLAARADTLVFLDYRRSLVMSRVVRRTVRRRVRREELWNGNREAPLATIFTDRDHIVRWAWRTHSGHAAQVARAAAANPGLRVVRLRSPKAAERWLAGTFPGEA</sequence>
<evidence type="ECO:0000313" key="1">
    <source>
        <dbReference type="EMBL" id="QAY74120.1"/>
    </source>
</evidence>
<dbReference type="PANTHER" id="PTHR37816">
    <property type="entry name" value="YALI0E33011P"/>
    <property type="match status" value="1"/>
</dbReference>
<protein>
    <submittedName>
        <fullName evidence="1">AAA family ATPase</fullName>
    </submittedName>
</protein>
<dbReference type="SUPFAM" id="SSF52540">
    <property type="entry name" value="P-loop containing nucleoside triphosphate hydrolases"/>
    <property type="match status" value="1"/>
</dbReference>
<proteinExistence type="predicted"/>
<dbReference type="RefSeq" id="WP_129191667.1">
    <property type="nucleotide sequence ID" value="NZ_CP035491.1"/>
</dbReference>
<organism evidence="1 2">
    <name type="scientific">Agromyces protaetiae</name>
    <dbReference type="NCBI Taxonomy" id="2509455"/>
    <lineage>
        <taxon>Bacteria</taxon>
        <taxon>Bacillati</taxon>
        <taxon>Actinomycetota</taxon>
        <taxon>Actinomycetes</taxon>
        <taxon>Micrococcales</taxon>
        <taxon>Microbacteriaceae</taxon>
        <taxon>Agromyces</taxon>
    </lineage>
</organism>
<dbReference type="EMBL" id="CP035491">
    <property type="protein sequence ID" value="QAY74120.1"/>
    <property type="molecule type" value="Genomic_DNA"/>
</dbReference>
<dbReference type="KEGG" id="agf:ET445_13060"/>
<dbReference type="Gene3D" id="3.40.50.300">
    <property type="entry name" value="P-loop containing nucleotide triphosphate hydrolases"/>
    <property type="match status" value="1"/>
</dbReference>
<dbReference type="PANTHER" id="PTHR37816:SF1">
    <property type="entry name" value="TOXIN"/>
    <property type="match status" value="1"/>
</dbReference>
<gene>
    <name evidence="1" type="ORF">ET445_13060</name>
</gene>
<dbReference type="InterPro" id="IPR027417">
    <property type="entry name" value="P-loop_NTPase"/>
</dbReference>
<name>A0A4P6FCU5_9MICO</name>